<evidence type="ECO:0000256" key="1">
    <source>
        <dbReference type="SAM" id="MobiDB-lite"/>
    </source>
</evidence>
<name>A0A8T2BNT4_ARASU</name>
<dbReference type="OrthoDB" id="1880786at2759"/>
<feature type="compositionally biased region" description="Low complexity" evidence="1">
    <location>
        <begin position="194"/>
        <end position="207"/>
    </location>
</feature>
<organism evidence="2 3">
    <name type="scientific">Arabidopsis suecica</name>
    <name type="common">Swedish thale-cress</name>
    <name type="synonym">Cardaminopsis suecica</name>
    <dbReference type="NCBI Taxonomy" id="45249"/>
    <lineage>
        <taxon>Eukaryota</taxon>
        <taxon>Viridiplantae</taxon>
        <taxon>Streptophyta</taxon>
        <taxon>Embryophyta</taxon>
        <taxon>Tracheophyta</taxon>
        <taxon>Spermatophyta</taxon>
        <taxon>Magnoliopsida</taxon>
        <taxon>eudicotyledons</taxon>
        <taxon>Gunneridae</taxon>
        <taxon>Pentapetalae</taxon>
        <taxon>rosids</taxon>
        <taxon>malvids</taxon>
        <taxon>Brassicales</taxon>
        <taxon>Brassicaceae</taxon>
        <taxon>Camelineae</taxon>
        <taxon>Arabidopsis</taxon>
    </lineage>
</organism>
<dbReference type="PANTHER" id="PTHR34665:SF3">
    <property type="entry name" value="(RAPE) HYPOTHETICAL PROTEIN"/>
    <property type="match status" value="1"/>
</dbReference>
<reference evidence="2 3" key="1">
    <citation type="submission" date="2020-12" db="EMBL/GenBank/DDBJ databases">
        <title>Concerted genomic and epigenomic changes stabilize Arabidopsis allopolyploids.</title>
        <authorList>
            <person name="Chen Z."/>
        </authorList>
    </citation>
    <scope>NUCLEOTIDE SEQUENCE [LARGE SCALE GENOMIC DNA]</scope>
    <source>
        <strain evidence="2">As9502</strain>
        <tissue evidence="2">Leaf</tissue>
    </source>
</reference>
<feature type="region of interest" description="Disordered" evidence="1">
    <location>
        <begin position="160"/>
        <end position="212"/>
    </location>
</feature>
<comment type="caution">
    <text evidence="2">The sequence shown here is derived from an EMBL/GenBank/DDBJ whole genome shotgun (WGS) entry which is preliminary data.</text>
</comment>
<protein>
    <submittedName>
        <fullName evidence="2">Uncharacterized protein</fullName>
    </submittedName>
</protein>
<feature type="compositionally biased region" description="Basic and acidic residues" evidence="1">
    <location>
        <begin position="172"/>
        <end position="193"/>
    </location>
</feature>
<keyword evidence="3" id="KW-1185">Reference proteome</keyword>
<accession>A0A8T2BNT4</accession>
<evidence type="ECO:0000313" key="3">
    <source>
        <dbReference type="Proteomes" id="UP000694251"/>
    </source>
</evidence>
<gene>
    <name evidence="2" type="ORF">ISN44_As07g013740</name>
</gene>
<dbReference type="EMBL" id="JAEFBJ010000007">
    <property type="protein sequence ID" value="KAG7589057.1"/>
    <property type="molecule type" value="Genomic_DNA"/>
</dbReference>
<sequence length="273" mass="30791">MLPFANYYISSPSISEKNISNNNVNKRRKKKRAMTVYGGGGGGGDDLAVVKAAAWAWYLRKEGKPIMREFDLTREKRTPRPSRYKIEATKNMILSENRVLAENRVSTKSPLWYTNYPFRGDQETQYSRLLDTYEIKNLSKRLNIDDTSFSASLSSVLRHNGNDHHNHNHNHNHNDDYGFDDHGLLQKRNDKDNNTTTTRSRTNNDKSYNGGFMKKVSKRSLWKGMIVMGPGSTVCGRSDDVASQAGRRTVKVAAAAEALVRSAASGKTQSGRR</sequence>
<dbReference type="PANTHER" id="PTHR34665">
    <property type="entry name" value="DUF3741 DOMAIN-CONTAINING PROTEIN"/>
    <property type="match status" value="1"/>
</dbReference>
<dbReference type="AlphaFoldDB" id="A0A8T2BNT4"/>
<evidence type="ECO:0000313" key="2">
    <source>
        <dbReference type="EMBL" id="KAG7589057.1"/>
    </source>
</evidence>
<dbReference type="Proteomes" id="UP000694251">
    <property type="component" value="Chromosome 7"/>
</dbReference>
<proteinExistence type="predicted"/>